<accession>A0A4C1UV28</accession>
<dbReference type="AlphaFoldDB" id="A0A4C1UV28"/>
<dbReference type="Proteomes" id="UP000299102">
    <property type="component" value="Unassembled WGS sequence"/>
</dbReference>
<evidence type="ECO:0000313" key="2">
    <source>
        <dbReference type="Proteomes" id="UP000299102"/>
    </source>
</evidence>
<protein>
    <submittedName>
        <fullName evidence="1">Uncharacterized protein</fullName>
    </submittedName>
</protein>
<organism evidence="1 2">
    <name type="scientific">Eumeta variegata</name>
    <name type="common">Bagworm moth</name>
    <name type="synonym">Eumeta japonica</name>
    <dbReference type="NCBI Taxonomy" id="151549"/>
    <lineage>
        <taxon>Eukaryota</taxon>
        <taxon>Metazoa</taxon>
        <taxon>Ecdysozoa</taxon>
        <taxon>Arthropoda</taxon>
        <taxon>Hexapoda</taxon>
        <taxon>Insecta</taxon>
        <taxon>Pterygota</taxon>
        <taxon>Neoptera</taxon>
        <taxon>Endopterygota</taxon>
        <taxon>Lepidoptera</taxon>
        <taxon>Glossata</taxon>
        <taxon>Ditrysia</taxon>
        <taxon>Tineoidea</taxon>
        <taxon>Psychidae</taxon>
        <taxon>Oiketicinae</taxon>
        <taxon>Eumeta</taxon>
    </lineage>
</organism>
<dbReference type="EMBL" id="BGZK01000228">
    <property type="protein sequence ID" value="GBP30090.1"/>
    <property type="molecule type" value="Genomic_DNA"/>
</dbReference>
<proteinExistence type="predicted"/>
<reference evidence="1 2" key="1">
    <citation type="journal article" date="2019" name="Commun. Biol.">
        <title>The bagworm genome reveals a unique fibroin gene that provides high tensile strength.</title>
        <authorList>
            <person name="Kono N."/>
            <person name="Nakamura H."/>
            <person name="Ohtoshi R."/>
            <person name="Tomita M."/>
            <person name="Numata K."/>
            <person name="Arakawa K."/>
        </authorList>
    </citation>
    <scope>NUCLEOTIDE SEQUENCE [LARGE SCALE GENOMIC DNA]</scope>
</reference>
<evidence type="ECO:0000313" key="1">
    <source>
        <dbReference type="EMBL" id="GBP30090.1"/>
    </source>
</evidence>
<comment type="caution">
    <text evidence="1">The sequence shown here is derived from an EMBL/GenBank/DDBJ whole genome shotgun (WGS) entry which is preliminary data.</text>
</comment>
<sequence length="141" mass="15720">MGKIALETGIGSIRVKGSPRRPEQLSRGSFEFKLKRIQIAPAPAPVHRDVHSFRKSNTNTITAGPIFVIYATPYQTGRRVGASVIESCKRIACPPPRPAWKSFSHECRCAKDIESFQGVSRAVRRPLRKKRDPGSEVRVIL</sequence>
<gene>
    <name evidence="1" type="ORF">EVAR_14609_1</name>
</gene>
<keyword evidence="2" id="KW-1185">Reference proteome</keyword>
<name>A0A4C1UV28_EUMVA</name>